<feature type="compositionally biased region" description="Low complexity" evidence="1">
    <location>
        <begin position="18"/>
        <end position="30"/>
    </location>
</feature>
<dbReference type="Proteomes" id="UP000031599">
    <property type="component" value="Unassembled WGS sequence"/>
</dbReference>
<reference evidence="2 3" key="1">
    <citation type="submission" date="2014-12" db="EMBL/GenBank/DDBJ databases">
        <title>Genome assembly of Enhygromyxa salina DSM 15201.</title>
        <authorList>
            <person name="Sharma G."/>
            <person name="Subramanian S."/>
        </authorList>
    </citation>
    <scope>NUCLEOTIDE SEQUENCE [LARGE SCALE GENOMIC DNA]</scope>
    <source>
        <strain evidence="2 3">DSM 15201</strain>
    </source>
</reference>
<dbReference type="AlphaFoldDB" id="A0A0C2D834"/>
<feature type="region of interest" description="Disordered" evidence="1">
    <location>
        <begin position="18"/>
        <end position="69"/>
    </location>
</feature>
<dbReference type="EMBL" id="JMCC02000020">
    <property type="protein sequence ID" value="KIG17765.1"/>
    <property type="molecule type" value="Genomic_DNA"/>
</dbReference>
<evidence type="ECO:0000313" key="3">
    <source>
        <dbReference type="Proteomes" id="UP000031599"/>
    </source>
</evidence>
<comment type="caution">
    <text evidence="2">The sequence shown here is derived from an EMBL/GenBank/DDBJ whole genome shotgun (WGS) entry which is preliminary data.</text>
</comment>
<evidence type="ECO:0000256" key="1">
    <source>
        <dbReference type="SAM" id="MobiDB-lite"/>
    </source>
</evidence>
<name>A0A0C2D834_9BACT</name>
<sequence>MRRDVTLTVLLLLVAACGDSSTGDGSSESGTDGGPAAVGDHPAGWSGLTGPLTECESTLPDPAVMAWTR</sequence>
<dbReference type="PROSITE" id="PS51257">
    <property type="entry name" value="PROKAR_LIPOPROTEIN"/>
    <property type="match status" value="1"/>
</dbReference>
<protein>
    <submittedName>
        <fullName evidence="2">Uncharacterized protein</fullName>
    </submittedName>
</protein>
<accession>A0A0C2D834</accession>
<evidence type="ECO:0000313" key="2">
    <source>
        <dbReference type="EMBL" id="KIG17765.1"/>
    </source>
</evidence>
<gene>
    <name evidence="2" type="ORF">DB30_02798</name>
</gene>
<proteinExistence type="predicted"/>
<dbReference type="RefSeq" id="WP_052547920.1">
    <property type="nucleotide sequence ID" value="NZ_JMCC02000020.1"/>
</dbReference>
<organism evidence="2 3">
    <name type="scientific">Enhygromyxa salina</name>
    <dbReference type="NCBI Taxonomy" id="215803"/>
    <lineage>
        <taxon>Bacteria</taxon>
        <taxon>Pseudomonadati</taxon>
        <taxon>Myxococcota</taxon>
        <taxon>Polyangia</taxon>
        <taxon>Nannocystales</taxon>
        <taxon>Nannocystaceae</taxon>
        <taxon>Enhygromyxa</taxon>
    </lineage>
</organism>